<proteinExistence type="predicted"/>
<keyword evidence="1" id="KW-0472">Membrane</keyword>
<feature type="transmembrane region" description="Helical" evidence="1">
    <location>
        <begin position="182"/>
        <end position="201"/>
    </location>
</feature>
<keyword evidence="3" id="KW-1185">Reference proteome</keyword>
<feature type="transmembrane region" description="Helical" evidence="1">
    <location>
        <begin position="30"/>
        <end position="60"/>
    </location>
</feature>
<feature type="transmembrane region" description="Helical" evidence="1">
    <location>
        <begin position="67"/>
        <end position="85"/>
    </location>
</feature>
<dbReference type="AlphaFoldDB" id="A0A7J5U2M4"/>
<sequence>MASLQNLYVLVFVMASFYLINSTPSRPRAFWGACAFAILATFTSGNGLFAFPVGALMLWLLGQRRYAAIWGGVAVLTAILYFWGFERSENLPSVYDSLIGNTGRAIDYFFTLTGSVFATSPEAPSRAGKVLLALYLGLLVYLIRARRLTDYLPMLGMVTFVYVTCLLLTATRSGFGVIQATSPRYGILSVVLVAGIGVLLVEAMKHQWARLSVGLGFAAVAVYLFFTTQGLNEVKVADRTRLLQLCAAFYNDNPQNLLVYWGTSQQEGQRILNEAFRRKTYQIPKVTLADLASTPRQLDAAEVIPQGTITAEARPFETKDHIVFWNTWAVADGMDAHAGRTEIIAQAPGQAYAFDTGKHMRYDVASQMQSMQFAEAGFSSVLPKAALKKGQYTLWLHLTDGRIHAYKPLDQGFVVN</sequence>
<protein>
    <submittedName>
        <fullName evidence="2">Uncharacterized protein</fullName>
    </submittedName>
</protein>
<dbReference type="Proteomes" id="UP000488299">
    <property type="component" value="Unassembled WGS sequence"/>
</dbReference>
<feature type="transmembrane region" description="Helical" evidence="1">
    <location>
        <begin position="208"/>
        <end position="226"/>
    </location>
</feature>
<organism evidence="2 3">
    <name type="scientific">Rudanella paleaurantiibacter</name>
    <dbReference type="NCBI Taxonomy" id="2614655"/>
    <lineage>
        <taxon>Bacteria</taxon>
        <taxon>Pseudomonadati</taxon>
        <taxon>Bacteroidota</taxon>
        <taxon>Cytophagia</taxon>
        <taxon>Cytophagales</taxon>
        <taxon>Cytophagaceae</taxon>
        <taxon>Rudanella</taxon>
    </lineage>
</organism>
<name>A0A7J5U2M4_9BACT</name>
<keyword evidence="1" id="KW-0812">Transmembrane</keyword>
<comment type="caution">
    <text evidence="2">The sequence shown here is derived from an EMBL/GenBank/DDBJ whole genome shotgun (WGS) entry which is preliminary data.</text>
</comment>
<evidence type="ECO:0000256" key="1">
    <source>
        <dbReference type="SAM" id="Phobius"/>
    </source>
</evidence>
<dbReference type="RefSeq" id="WP_152123619.1">
    <property type="nucleotide sequence ID" value="NZ_WELI01000002.1"/>
</dbReference>
<evidence type="ECO:0000313" key="3">
    <source>
        <dbReference type="Proteomes" id="UP000488299"/>
    </source>
</evidence>
<feature type="transmembrane region" description="Helical" evidence="1">
    <location>
        <begin position="151"/>
        <end position="170"/>
    </location>
</feature>
<accession>A0A7J5U2M4</accession>
<dbReference type="EMBL" id="WELI01000002">
    <property type="protein sequence ID" value="KAB7732044.1"/>
    <property type="molecule type" value="Genomic_DNA"/>
</dbReference>
<reference evidence="2 3" key="1">
    <citation type="submission" date="2019-10" db="EMBL/GenBank/DDBJ databases">
        <title>Rudanella paleaurantiibacter sp. nov., isolated from sludge.</title>
        <authorList>
            <person name="Xu S.Q."/>
        </authorList>
    </citation>
    <scope>NUCLEOTIDE SEQUENCE [LARGE SCALE GENOMIC DNA]</scope>
    <source>
        <strain evidence="2 3">HX-22-17</strain>
    </source>
</reference>
<gene>
    <name evidence="2" type="ORF">F5984_07465</name>
</gene>
<keyword evidence="1" id="KW-1133">Transmembrane helix</keyword>
<feature type="transmembrane region" description="Helical" evidence="1">
    <location>
        <begin position="7"/>
        <end position="24"/>
    </location>
</feature>
<evidence type="ECO:0000313" key="2">
    <source>
        <dbReference type="EMBL" id="KAB7732044.1"/>
    </source>
</evidence>
<feature type="transmembrane region" description="Helical" evidence="1">
    <location>
        <begin position="127"/>
        <end position="144"/>
    </location>
</feature>